<dbReference type="Pfam" id="PF14044">
    <property type="entry name" value="NETI"/>
    <property type="match status" value="1"/>
</dbReference>
<dbReference type="RefSeq" id="WP_142607112.1">
    <property type="nucleotide sequence ID" value="NZ_VDGG01000015.1"/>
</dbReference>
<proteinExistence type="predicted"/>
<comment type="caution">
    <text evidence="1">The sequence shown here is derived from an EMBL/GenBank/DDBJ whole genome shotgun (WGS) entry which is preliminary data.</text>
</comment>
<evidence type="ECO:0000313" key="2">
    <source>
        <dbReference type="Proteomes" id="UP000318937"/>
    </source>
</evidence>
<dbReference type="EMBL" id="VDGG01000015">
    <property type="protein sequence ID" value="TQR15485.1"/>
    <property type="molecule type" value="Genomic_DNA"/>
</dbReference>
<evidence type="ECO:0000313" key="1">
    <source>
        <dbReference type="EMBL" id="TQR15485.1"/>
    </source>
</evidence>
<dbReference type="OrthoDB" id="2354098at2"/>
<gene>
    <name evidence="1" type="ORF">FG383_09185</name>
</gene>
<dbReference type="InterPro" id="IPR025930">
    <property type="entry name" value="NETI"/>
</dbReference>
<name>A0A544TDG7_9BACI</name>
<reference evidence="1 2" key="1">
    <citation type="submission" date="2019-05" db="EMBL/GenBank/DDBJ databases">
        <title>Psychrobacillus vulpis sp. nov., a new species isolated from feces of a red fox that inhabits in The Tablas de Daimiel Natural Park, Albacete, Spain.</title>
        <authorList>
            <person name="Rodriguez M."/>
            <person name="Reina J.C."/>
            <person name="Bejar V."/>
            <person name="Llamas I."/>
        </authorList>
    </citation>
    <scope>NUCLEOTIDE SEQUENCE [LARGE SCALE GENOMIC DNA]</scope>
    <source>
        <strain evidence="1 2">NHI-2</strain>
    </source>
</reference>
<sequence length="63" mass="7336">MKKETKWFEVEENESITACIERMEQQGFQIAGRKEEPLFAEVDGQPVPVKQLIMLKGIKEQNK</sequence>
<dbReference type="Proteomes" id="UP000318937">
    <property type="component" value="Unassembled WGS sequence"/>
</dbReference>
<dbReference type="AlphaFoldDB" id="A0A544TDG7"/>
<keyword evidence="2" id="KW-1185">Reference proteome</keyword>
<accession>A0A544TDG7</accession>
<protein>
    <submittedName>
        <fullName evidence="1">NETI motif-containing protein</fullName>
    </submittedName>
</protein>
<organism evidence="1 2">
    <name type="scientific">Psychrobacillus soli</name>
    <dbReference type="NCBI Taxonomy" id="1543965"/>
    <lineage>
        <taxon>Bacteria</taxon>
        <taxon>Bacillati</taxon>
        <taxon>Bacillota</taxon>
        <taxon>Bacilli</taxon>
        <taxon>Bacillales</taxon>
        <taxon>Bacillaceae</taxon>
        <taxon>Psychrobacillus</taxon>
    </lineage>
</organism>